<comment type="similarity">
    <text evidence="3 11">Belongs to the peptidase M18 family.</text>
</comment>
<dbReference type="InterPro" id="IPR001948">
    <property type="entry name" value="Peptidase_M18"/>
</dbReference>
<evidence type="ECO:0000313" key="13">
    <source>
        <dbReference type="Proteomes" id="UP000785679"/>
    </source>
</evidence>
<proteinExistence type="inferred from homology"/>
<dbReference type="SUPFAM" id="SSF53187">
    <property type="entry name" value="Zn-dependent exopeptidases"/>
    <property type="match status" value="1"/>
</dbReference>
<dbReference type="GO" id="GO:0008237">
    <property type="term" value="F:metallopeptidase activity"/>
    <property type="evidence" value="ECO:0007669"/>
    <property type="project" value="UniProtKB-KW"/>
</dbReference>
<keyword evidence="9 11" id="KW-0862">Zinc</keyword>
<evidence type="ECO:0000256" key="1">
    <source>
        <dbReference type="ARBA" id="ARBA00001335"/>
    </source>
</evidence>
<evidence type="ECO:0000313" key="12">
    <source>
        <dbReference type="EMBL" id="TNV81950.1"/>
    </source>
</evidence>
<dbReference type="GO" id="GO:0006508">
    <property type="term" value="P:proteolysis"/>
    <property type="evidence" value="ECO:0007669"/>
    <property type="project" value="UniProtKB-KW"/>
</dbReference>
<gene>
    <name evidence="12" type="ORF">FGO68_gene5546</name>
</gene>
<keyword evidence="7 11" id="KW-0479">Metal-binding</keyword>
<dbReference type="Proteomes" id="UP000785679">
    <property type="component" value="Unassembled WGS sequence"/>
</dbReference>
<dbReference type="Gene3D" id="3.40.630.10">
    <property type="entry name" value="Zn peptidases"/>
    <property type="match status" value="1"/>
</dbReference>
<name>A0A8J8T4Z8_HALGN</name>
<evidence type="ECO:0000256" key="4">
    <source>
        <dbReference type="ARBA" id="ARBA00011965"/>
    </source>
</evidence>
<dbReference type="EC" id="3.4.11.21" evidence="4"/>
<evidence type="ECO:0000256" key="2">
    <source>
        <dbReference type="ARBA" id="ARBA00001947"/>
    </source>
</evidence>
<organism evidence="12 13">
    <name type="scientific">Halteria grandinella</name>
    <dbReference type="NCBI Taxonomy" id="5974"/>
    <lineage>
        <taxon>Eukaryota</taxon>
        <taxon>Sar</taxon>
        <taxon>Alveolata</taxon>
        <taxon>Ciliophora</taxon>
        <taxon>Intramacronucleata</taxon>
        <taxon>Spirotrichea</taxon>
        <taxon>Stichotrichia</taxon>
        <taxon>Sporadotrichida</taxon>
        <taxon>Halteriidae</taxon>
        <taxon>Halteria</taxon>
    </lineage>
</organism>
<dbReference type="GO" id="GO:0008270">
    <property type="term" value="F:zinc ion binding"/>
    <property type="evidence" value="ECO:0007669"/>
    <property type="project" value="InterPro"/>
</dbReference>
<dbReference type="PANTHER" id="PTHR28570:SF3">
    <property type="entry name" value="ASPARTYL AMINOPEPTIDASE"/>
    <property type="match status" value="1"/>
</dbReference>
<evidence type="ECO:0000256" key="9">
    <source>
        <dbReference type="ARBA" id="ARBA00022833"/>
    </source>
</evidence>
<protein>
    <recommendedName>
        <fullName evidence="4">aspartyl aminopeptidase</fullName>
        <ecNumber evidence="4">3.4.11.21</ecNumber>
    </recommendedName>
</protein>
<evidence type="ECO:0000256" key="5">
    <source>
        <dbReference type="ARBA" id="ARBA00022438"/>
    </source>
</evidence>
<evidence type="ECO:0000256" key="11">
    <source>
        <dbReference type="RuleBase" id="RU004386"/>
    </source>
</evidence>
<keyword evidence="5 11" id="KW-0031">Aminopeptidase</keyword>
<dbReference type="AlphaFoldDB" id="A0A8J8T4Z8"/>
<dbReference type="PRINTS" id="PR00932">
    <property type="entry name" value="AMINO1PTASE"/>
</dbReference>
<sequence>MNSNHILTKAKDYATRVFLPALNDSITQFHAVNHAKSRLSQAGYTELKERDAWSLQTGRGYFLTRNNSTIIAFHLGMHTPQLYKIIGCHTDSPVLKLAPASAVSRYGYEQVNVQTYGGGLWHTWFDRDLTMAGKVLVVEGNKVVSRYWHCKESIMKIPNLAIHLTDKSGVFEPNKEAHIKPILSTAVGEALKGKHLEALMHKIATDLGSIDPSCILDFDLNLVDAQPASLFGLHNEFISGARLDNLGSSLPALDALLTSGNNHAGEVNMVCLFDHEEVGSQSAQGADSNMLAEVTQRVHDGVARAEGKPVNLQDYYRSIRRSFLLSADMAHGLHPNYPEKHHPQHQPKLQQGIVIKTNANQRYMTDPVGAAVVRAIAQTEKESEDGAIMIQDFIVKNDSPCGSTIGPMLAAKAGLKTVDIGAPMLGMHSVRETCGVVDIWQYKRLFEAFFREYGKIEGESMRGVLNE</sequence>
<dbReference type="Pfam" id="PF02127">
    <property type="entry name" value="Peptidase_M18"/>
    <property type="match status" value="1"/>
</dbReference>
<dbReference type="NCBIfam" id="NF002759">
    <property type="entry name" value="PRK02813.1"/>
    <property type="match status" value="1"/>
</dbReference>
<dbReference type="EMBL" id="RRYP01005539">
    <property type="protein sequence ID" value="TNV81950.1"/>
    <property type="molecule type" value="Genomic_DNA"/>
</dbReference>
<reference evidence="12" key="1">
    <citation type="submission" date="2019-06" db="EMBL/GenBank/DDBJ databases">
        <authorList>
            <person name="Zheng W."/>
        </authorList>
    </citation>
    <scope>NUCLEOTIDE SEQUENCE</scope>
    <source>
        <strain evidence="12">QDHG01</strain>
    </source>
</reference>
<accession>A0A8J8T4Z8</accession>
<keyword evidence="6 11" id="KW-0645">Protease</keyword>
<evidence type="ECO:0000256" key="3">
    <source>
        <dbReference type="ARBA" id="ARBA00008290"/>
    </source>
</evidence>
<dbReference type="Gene3D" id="2.30.250.10">
    <property type="entry name" value="Aminopeptidase i, Domain 2"/>
    <property type="match status" value="1"/>
</dbReference>
<dbReference type="SUPFAM" id="SSF101821">
    <property type="entry name" value="Aminopeptidase/glucanase lid domain"/>
    <property type="match status" value="1"/>
</dbReference>
<evidence type="ECO:0000256" key="8">
    <source>
        <dbReference type="ARBA" id="ARBA00022801"/>
    </source>
</evidence>
<dbReference type="PANTHER" id="PTHR28570">
    <property type="entry name" value="ASPARTYL AMINOPEPTIDASE"/>
    <property type="match status" value="1"/>
</dbReference>
<dbReference type="GO" id="GO:0004177">
    <property type="term" value="F:aminopeptidase activity"/>
    <property type="evidence" value="ECO:0007669"/>
    <property type="project" value="UniProtKB-KW"/>
</dbReference>
<evidence type="ECO:0000256" key="10">
    <source>
        <dbReference type="ARBA" id="ARBA00023049"/>
    </source>
</evidence>
<evidence type="ECO:0000256" key="6">
    <source>
        <dbReference type="ARBA" id="ARBA00022670"/>
    </source>
</evidence>
<keyword evidence="10 11" id="KW-0482">Metalloprotease</keyword>
<dbReference type="GO" id="GO:0005737">
    <property type="term" value="C:cytoplasm"/>
    <property type="evidence" value="ECO:0007669"/>
    <property type="project" value="UniProtKB-ARBA"/>
</dbReference>
<comment type="catalytic activity">
    <reaction evidence="1">
        <text>Release of an N-terminal aspartate or glutamate from a peptide, with a preference for aspartate.</text>
        <dbReference type="EC" id="3.4.11.21"/>
    </reaction>
</comment>
<comment type="caution">
    <text evidence="12">The sequence shown here is derived from an EMBL/GenBank/DDBJ whole genome shotgun (WGS) entry which is preliminary data.</text>
</comment>
<keyword evidence="8 11" id="KW-0378">Hydrolase</keyword>
<dbReference type="CDD" id="cd05658">
    <property type="entry name" value="M18_DAP"/>
    <property type="match status" value="1"/>
</dbReference>
<dbReference type="InterPro" id="IPR023358">
    <property type="entry name" value="Peptidase_M18_dom2"/>
</dbReference>
<comment type="cofactor">
    <cofactor evidence="2">
        <name>Zn(2+)</name>
        <dbReference type="ChEBI" id="CHEBI:29105"/>
    </cofactor>
</comment>
<evidence type="ECO:0000256" key="7">
    <source>
        <dbReference type="ARBA" id="ARBA00022723"/>
    </source>
</evidence>
<keyword evidence="13" id="KW-1185">Reference proteome</keyword>
<dbReference type="OrthoDB" id="9880441at2759"/>